<sequence>MNAIELMNEEHKNILRMIKVIRKVCFNIMNGTEINYKDLDDIIEFIRNYADSHHHKKEEDILFNRITENLGQLGEKLVKHGMLVEHDYGRLYISNLVESIEKVKGGDEEAKLDIIANAISYTHLMERHIDKEDRVVYTFAERNLSKEILEKVNNECYKFEDANEAVKDKYLNILGKLEEKYTK</sequence>
<dbReference type="AlphaFoldDB" id="A0A8I0A7C0"/>
<feature type="domain" description="Hemerythrin-like" evidence="1">
    <location>
        <begin position="3"/>
        <end position="139"/>
    </location>
</feature>
<dbReference type="Proteomes" id="UP000662088">
    <property type="component" value="Unassembled WGS sequence"/>
</dbReference>
<dbReference type="RefSeq" id="WP_186834584.1">
    <property type="nucleotide sequence ID" value="NZ_JACOOQ010000002.1"/>
</dbReference>
<gene>
    <name evidence="2" type="ORF">H8R92_02180</name>
</gene>
<evidence type="ECO:0000313" key="2">
    <source>
        <dbReference type="EMBL" id="MBC5639256.1"/>
    </source>
</evidence>
<dbReference type="PANTHER" id="PTHR39966">
    <property type="entry name" value="BLL2471 PROTEIN-RELATED"/>
    <property type="match status" value="1"/>
</dbReference>
<reference evidence="2" key="1">
    <citation type="submission" date="2020-08" db="EMBL/GenBank/DDBJ databases">
        <title>Genome public.</title>
        <authorList>
            <person name="Liu C."/>
            <person name="Sun Q."/>
        </authorList>
    </citation>
    <scope>NUCLEOTIDE SEQUENCE</scope>
    <source>
        <strain evidence="2">NSJ-42</strain>
    </source>
</reference>
<proteinExistence type="predicted"/>
<name>A0A8I0A7C0_9CLOT</name>
<dbReference type="EMBL" id="JACOOQ010000002">
    <property type="protein sequence ID" value="MBC5639256.1"/>
    <property type="molecule type" value="Genomic_DNA"/>
</dbReference>
<protein>
    <submittedName>
        <fullName evidence="2">Hemerythrin domain-containing protein</fullName>
    </submittedName>
</protein>
<comment type="caution">
    <text evidence="2">The sequence shown here is derived from an EMBL/GenBank/DDBJ whole genome shotgun (WGS) entry which is preliminary data.</text>
</comment>
<dbReference type="GO" id="GO:0005886">
    <property type="term" value="C:plasma membrane"/>
    <property type="evidence" value="ECO:0007669"/>
    <property type="project" value="TreeGrafter"/>
</dbReference>
<organism evidence="2 3">
    <name type="scientific">Clostridium lentum</name>
    <dbReference type="NCBI Taxonomy" id="2763037"/>
    <lineage>
        <taxon>Bacteria</taxon>
        <taxon>Bacillati</taxon>
        <taxon>Bacillota</taxon>
        <taxon>Clostridia</taxon>
        <taxon>Eubacteriales</taxon>
        <taxon>Clostridiaceae</taxon>
        <taxon>Clostridium</taxon>
    </lineage>
</organism>
<evidence type="ECO:0000259" key="1">
    <source>
        <dbReference type="Pfam" id="PF01814"/>
    </source>
</evidence>
<dbReference type="InterPro" id="IPR012312">
    <property type="entry name" value="Hemerythrin-like"/>
</dbReference>
<evidence type="ECO:0000313" key="3">
    <source>
        <dbReference type="Proteomes" id="UP000662088"/>
    </source>
</evidence>
<keyword evidence="3" id="KW-1185">Reference proteome</keyword>
<dbReference type="PANTHER" id="PTHR39966:SF1">
    <property type="entry name" value="HEMERYTHRIN-LIKE DOMAIN-CONTAINING PROTEIN"/>
    <property type="match status" value="1"/>
</dbReference>
<dbReference type="Pfam" id="PF01814">
    <property type="entry name" value="Hemerythrin"/>
    <property type="match status" value="1"/>
</dbReference>
<dbReference type="Gene3D" id="1.20.120.520">
    <property type="entry name" value="nmb1532 protein domain like"/>
    <property type="match status" value="1"/>
</dbReference>
<accession>A0A8I0A7C0</accession>